<reference evidence="2" key="1">
    <citation type="submission" date="2015-08" db="EMBL/GenBank/DDBJ databases">
        <authorList>
            <person name="Babu N.S."/>
            <person name="Beckwith C.J."/>
            <person name="Beseler K.G."/>
            <person name="Brison A."/>
            <person name="Carone J.V."/>
            <person name="Caskin T.P."/>
            <person name="Diamond M."/>
            <person name="Durham M.E."/>
            <person name="Foxe J.M."/>
            <person name="Go M."/>
            <person name="Henderson B.A."/>
            <person name="Jones I.B."/>
            <person name="McGettigan J.A."/>
            <person name="Micheletti S.J."/>
            <person name="Nasrallah M.E."/>
            <person name="Ortiz D."/>
            <person name="Piller C.R."/>
            <person name="Privatt S.R."/>
            <person name="Schneider S.L."/>
            <person name="Sharp S."/>
            <person name="Smith T.C."/>
            <person name="Stanton J.D."/>
            <person name="Ullery H.E."/>
            <person name="Wilson R.J."/>
            <person name="Serrano M.G."/>
            <person name="Buck G."/>
            <person name="Lee V."/>
            <person name="Wang Y."/>
            <person name="Carvalho R."/>
            <person name="Voegtly L."/>
            <person name="Shi R."/>
            <person name="Duckworth R."/>
            <person name="Johnson A."/>
            <person name="Loviza R."/>
            <person name="Walstead R."/>
            <person name="Shah Z."/>
            <person name="Kiflezghi M."/>
            <person name="Wade K."/>
            <person name="Ball S.L."/>
            <person name="Bradley K.W."/>
            <person name="Asai D.J."/>
            <person name="Bowman C.A."/>
            <person name="Russell D.A."/>
            <person name="Pope W.H."/>
            <person name="Jacobs-Sera D."/>
            <person name="Hendrix R.W."/>
            <person name="Hatfull G.F."/>
        </authorList>
    </citation>
    <scope>NUCLEOTIDE SEQUENCE</scope>
</reference>
<evidence type="ECO:0000256" key="1">
    <source>
        <dbReference type="SAM" id="MobiDB-lite"/>
    </source>
</evidence>
<dbReference type="EMBL" id="GDKF01009990">
    <property type="protein sequence ID" value="JAT68632.1"/>
    <property type="molecule type" value="Transcribed_RNA"/>
</dbReference>
<dbReference type="Gene3D" id="3.60.40.10">
    <property type="entry name" value="PPM-type phosphatase domain"/>
    <property type="match status" value="1"/>
</dbReference>
<dbReference type="AlphaFoldDB" id="A0A1D1ZNQ5"/>
<organism evidence="2">
    <name type="scientific">Auxenochlorella protothecoides</name>
    <name type="common">Green microalga</name>
    <name type="synonym">Chlorella protothecoides</name>
    <dbReference type="NCBI Taxonomy" id="3075"/>
    <lineage>
        <taxon>Eukaryota</taxon>
        <taxon>Viridiplantae</taxon>
        <taxon>Chlorophyta</taxon>
        <taxon>core chlorophytes</taxon>
        <taxon>Trebouxiophyceae</taxon>
        <taxon>Chlorellales</taxon>
        <taxon>Chlorellaceae</taxon>
        <taxon>Auxenochlorella</taxon>
    </lineage>
</organism>
<gene>
    <name evidence="2" type="ORF">g.51619</name>
</gene>
<evidence type="ECO:0000313" key="2">
    <source>
        <dbReference type="EMBL" id="JAT68632.1"/>
    </source>
</evidence>
<feature type="compositionally biased region" description="Low complexity" evidence="1">
    <location>
        <begin position="33"/>
        <end position="45"/>
    </location>
</feature>
<dbReference type="SUPFAM" id="SSF81606">
    <property type="entry name" value="PP2C-like"/>
    <property type="match status" value="1"/>
</dbReference>
<sequence length="196" mass="19668">MDELDHKVHGSRVFPLIHSMPSLDLSQAGSSDPGSGASVHSPSVAGGAGGSGHGGRFKSILSCIGLQMGQDAGGEEEVAPARRPADVAIRPAFYWVAGAAGQEANPSQRAAAAAASRWLKADCQDEAVVLDGFAGVPGQVFTGVFDGHGPYGRAAATHAARALPRALAASRAVRTPGLGGAGRPRARAEALAAACL</sequence>
<name>A0A1D1ZNQ5_AUXPR</name>
<protein>
    <submittedName>
        <fullName evidence="2">Uncharacterized protein</fullName>
    </submittedName>
</protein>
<feature type="region of interest" description="Disordered" evidence="1">
    <location>
        <begin position="24"/>
        <end position="51"/>
    </location>
</feature>
<accession>A0A1D1ZNQ5</accession>
<proteinExistence type="predicted"/>
<dbReference type="InterPro" id="IPR036457">
    <property type="entry name" value="PPM-type-like_dom_sf"/>
</dbReference>
<feature type="non-terminal residue" evidence="2">
    <location>
        <position position="196"/>
    </location>
</feature>